<name>A0A1G1ZS76_9BACT</name>
<evidence type="ECO:0000313" key="1">
    <source>
        <dbReference type="EMBL" id="OGY67412.1"/>
    </source>
</evidence>
<protein>
    <submittedName>
        <fullName evidence="1">Uncharacterized protein</fullName>
    </submittedName>
</protein>
<comment type="caution">
    <text evidence="1">The sequence shown here is derived from an EMBL/GenBank/DDBJ whole genome shotgun (WGS) entry which is preliminary data.</text>
</comment>
<sequence>MLEYKIENQKYQKLADEFLASSNILAVLKKYGDVEFSGAYPAKLMMHGDVDIKVARDKVFSQEEIFNIFKDIYFNAEFKSYFIMGDWNDPRLGNEFPNGRYIGLKTKIDNETWKFDIWFVSKVEMERLEKEKPPIANIRLSSGQRETILKFKKHRKDKRLKMTGQQIYDLVLQGAKYIKELESLN</sequence>
<proteinExistence type="predicted"/>
<dbReference type="EMBL" id="MHJL01000023">
    <property type="protein sequence ID" value="OGY67412.1"/>
    <property type="molecule type" value="Genomic_DNA"/>
</dbReference>
<dbReference type="Proteomes" id="UP000177690">
    <property type="component" value="Unassembled WGS sequence"/>
</dbReference>
<gene>
    <name evidence="1" type="ORF">A3I24_00910</name>
</gene>
<evidence type="ECO:0000313" key="2">
    <source>
        <dbReference type="Proteomes" id="UP000177690"/>
    </source>
</evidence>
<organism evidence="1 2">
    <name type="scientific">Candidatus Harrisonbacteria bacterium RIFCSPLOWO2_02_FULL_41_13b</name>
    <dbReference type="NCBI Taxonomy" id="1798409"/>
    <lineage>
        <taxon>Bacteria</taxon>
        <taxon>Candidatus Harrisoniibacteriota</taxon>
    </lineage>
</organism>
<dbReference type="AlphaFoldDB" id="A0A1G1ZS76"/>
<reference evidence="1 2" key="1">
    <citation type="journal article" date="2016" name="Nat. Commun.">
        <title>Thousands of microbial genomes shed light on interconnected biogeochemical processes in an aquifer system.</title>
        <authorList>
            <person name="Anantharaman K."/>
            <person name="Brown C.T."/>
            <person name="Hug L.A."/>
            <person name="Sharon I."/>
            <person name="Castelle C.J."/>
            <person name="Probst A.J."/>
            <person name="Thomas B.C."/>
            <person name="Singh A."/>
            <person name="Wilkins M.J."/>
            <person name="Karaoz U."/>
            <person name="Brodie E.L."/>
            <person name="Williams K.H."/>
            <person name="Hubbard S.S."/>
            <person name="Banfield J.F."/>
        </authorList>
    </citation>
    <scope>NUCLEOTIDE SEQUENCE [LARGE SCALE GENOMIC DNA]</scope>
</reference>
<accession>A0A1G1ZS76</accession>